<dbReference type="PATRIC" id="fig|1747903.4.peg.4777"/>
<dbReference type="Gene3D" id="3.40.50.1000">
    <property type="entry name" value="HAD superfamily/HAD-like"/>
    <property type="match status" value="2"/>
</dbReference>
<protein>
    <recommendedName>
        <fullName evidence="1">Sucrose phosphatase-like domain-containing protein</fullName>
    </recommendedName>
</protein>
<name>A0A1A7C7U9_9BURK</name>
<dbReference type="InterPro" id="IPR024197">
    <property type="entry name" value="TPP-like"/>
</dbReference>
<dbReference type="InterPro" id="IPR023214">
    <property type="entry name" value="HAD_sf"/>
</dbReference>
<proteinExistence type="predicted"/>
<organism evidence="2 3">
    <name type="scientific">Janthinobacterium psychrotolerans</name>
    <dbReference type="NCBI Taxonomy" id="1747903"/>
    <lineage>
        <taxon>Bacteria</taxon>
        <taxon>Pseudomonadati</taxon>
        <taxon>Pseudomonadota</taxon>
        <taxon>Betaproteobacteria</taxon>
        <taxon>Burkholderiales</taxon>
        <taxon>Oxalobacteraceae</taxon>
        <taxon>Janthinobacterium</taxon>
    </lineage>
</organism>
<keyword evidence="3" id="KW-1185">Reference proteome</keyword>
<dbReference type="SUPFAM" id="SSF56784">
    <property type="entry name" value="HAD-like"/>
    <property type="match status" value="1"/>
</dbReference>
<evidence type="ECO:0000313" key="3">
    <source>
        <dbReference type="Proteomes" id="UP000092713"/>
    </source>
</evidence>
<sequence>MAACSTFSQRPQLKKFLFVDLDDTLFQTPKKVPGETDLQPAAYLKNGEACSFTTARQRAFFEFAQSGMTLIPATARNGDAFRRVDLPFASYSVLDYGGIVLQPGGAVDTGWLALMQDDMQTALPGLRDAMRIIDDFQVKAGMPSRARLIEDYGTPFYIVVKDHEARGERLADIEQQVLLDWIAGEGADYFIHRNGNNLAVLPKTLNKARAVAYLRAELEAEHGPILSFGMGDSRSDARFMAACDYAIIPNGTQLAALTVGSL</sequence>
<gene>
    <name evidence="2" type="ORF">ASR47_102429</name>
</gene>
<dbReference type="GO" id="GO:0003824">
    <property type="term" value="F:catalytic activity"/>
    <property type="evidence" value="ECO:0007669"/>
    <property type="project" value="UniProtKB-ARBA"/>
</dbReference>
<evidence type="ECO:0000313" key="2">
    <source>
        <dbReference type="EMBL" id="OBV41109.1"/>
    </source>
</evidence>
<reference evidence="2 3" key="1">
    <citation type="submission" date="2016-04" db="EMBL/GenBank/DDBJ databases">
        <title>Draft genome sequence of Janthinobacterium psychrotolerans sp. nov., isolated from freshwater sediments in Denmark.</title>
        <authorList>
            <person name="Gong X."/>
            <person name="Skrivergaard S."/>
            <person name="Korsgaard B.S."/>
            <person name="Schreiber L."/>
            <person name="Marshall I.P."/>
            <person name="Finster K."/>
            <person name="Schramm A."/>
        </authorList>
    </citation>
    <scope>NUCLEOTIDE SEQUENCE [LARGE SCALE GENOMIC DNA]</scope>
    <source>
        <strain evidence="2 3">S3-2</strain>
    </source>
</reference>
<dbReference type="Proteomes" id="UP000092713">
    <property type="component" value="Unassembled WGS sequence"/>
</dbReference>
<dbReference type="InterPro" id="IPR006380">
    <property type="entry name" value="SPP-like_dom"/>
</dbReference>
<dbReference type="Pfam" id="PF05116">
    <property type="entry name" value="S6PP"/>
    <property type="match status" value="1"/>
</dbReference>
<dbReference type="EMBL" id="LOCQ01000039">
    <property type="protein sequence ID" value="OBV41109.1"/>
    <property type="molecule type" value="Genomic_DNA"/>
</dbReference>
<dbReference type="AlphaFoldDB" id="A0A1A7C7U9"/>
<feature type="domain" description="Sucrose phosphatase-like" evidence="1">
    <location>
        <begin position="190"/>
        <end position="247"/>
    </location>
</feature>
<dbReference type="Gene3D" id="3.30.980.20">
    <property type="entry name" value="Putative mannosyl-3-phosphoglycerate phosphatase, domain 2"/>
    <property type="match status" value="1"/>
</dbReference>
<dbReference type="STRING" id="1747903.ASR47_102429"/>
<accession>A0A1A7C7U9</accession>
<comment type="caution">
    <text evidence="2">The sequence shown here is derived from an EMBL/GenBank/DDBJ whole genome shotgun (WGS) entry which is preliminary data.</text>
</comment>
<dbReference type="InterPro" id="IPR036412">
    <property type="entry name" value="HAD-like_sf"/>
</dbReference>
<evidence type="ECO:0000259" key="1">
    <source>
        <dbReference type="Pfam" id="PF05116"/>
    </source>
</evidence>
<dbReference type="PIRSF" id="PIRSF030802">
    <property type="entry name" value="UCP030802"/>
    <property type="match status" value="1"/>
</dbReference>